<dbReference type="PROSITE" id="PS51257">
    <property type="entry name" value="PROKAR_LIPOPROTEIN"/>
    <property type="match status" value="1"/>
</dbReference>
<dbReference type="GO" id="GO:0005524">
    <property type="term" value="F:ATP binding"/>
    <property type="evidence" value="ECO:0007669"/>
    <property type="project" value="UniProtKB-KW"/>
</dbReference>
<name>A0A1E3FHG8_9BURK</name>
<dbReference type="PANTHER" id="PTHR43384:SF6">
    <property type="entry name" value="SEPTUM SITE-DETERMINING PROTEIN MIND HOMOLOG, CHLOROPLASTIC"/>
    <property type="match status" value="1"/>
</dbReference>
<dbReference type="InterPro" id="IPR002586">
    <property type="entry name" value="CobQ/CobB/MinD/ParA_Nub-bd_dom"/>
</dbReference>
<dbReference type="OrthoDB" id="5296586at2"/>
<dbReference type="Pfam" id="PF01656">
    <property type="entry name" value="CbiA"/>
    <property type="match status" value="1"/>
</dbReference>
<protein>
    <submittedName>
        <fullName evidence="4">MinD/ParA family protein</fullName>
    </submittedName>
</protein>
<dbReference type="EMBL" id="CP090640">
    <property type="protein sequence ID" value="WFN18565.1"/>
    <property type="molecule type" value="Genomic_DNA"/>
</dbReference>
<dbReference type="AlphaFoldDB" id="A0A1E3FHG8"/>
<dbReference type="GO" id="GO:0051782">
    <property type="term" value="P:negative regulation of cell division"/>
    <property type="evidence" value="ECO:0007669"/>
    <property type="project" value="TreeGrafter"/>
</dbReference>
<dbReference type="SUPFAM" id="SSF52540">
    <property type="entry name" value="P-loop containing nucleoside triphosphate hydrolases"/>
    <property type="match status" value="1"/>
</dbReference>
<keyword evidence="2" id="KW-0067">ATP-binding</keyword>
<reference evidence="6 9" key="3">
    <citation type="submission" date="2021-12" db="EMBL/GenBank/DDBJ databases">
        <title>Genomic and phenotypic characterization of three Burkholderia contaminans isolates recovered from different sources.</title>
        <authorList>
            <person name="Lopez De Volder A."/>
            <person name="Fan Y."/>
            <person name="Nunvar J."/>
            <person name="Herrera T."/>
            <person name="Timp W."/>
            <person name="Degrossi J."/>
        </authorList>
    </citation>
    <scope>NUCLEOTIDE SEQUENCE [LARGE SCALE GENOMIC DNA]</scope>
    <source>
        <strain evidence="6 9">LMG 23361</strain>
    </source>
</reference>
<dbReference type="EMBL" id="JAGEMX010000008">
    <property type="protein sequence ID" value="MBO1832673.1"/>
    <property type="molecule type" value="Genomic_DNA"/>
</dbReference>
<dbReference type="InterPro" id="IPR027417">
    <property type="entry name" value="P-loop_NTPase"/>
</dbReference>
<sequence>MDKRIIDQAEGLRRLLAGRASRIVAVAGGPAGVGCTSTVVNLAAALASLGKDVLVVDERADVHSASATLAGAWLRDGERMRVAAGFGLCAAARLARTGYTDAQLSDFIDGPADIVLVDAQLGADGSLSALAREAHDVLVVTRVAAQAITEAYAYMKRLHFAHAFAQFRVLTNHVGSHADAKVAFDNLAGVASRYLTVSIADAGCVSADPLVEHARELTRAAVDAFPSSPAARDYRQIAADLLYWPMRPGSGSGAGAGAGAGRAVHAGGKPSYEAGAAHAA</sequence>
<evidence type="ECO:0000313" key="5">
    <source>
        <dbReference type="EMBL" id="MBO1832673.1"/>
    </source>
</evidence>
<keyword evidence="1" id="KW-0547">Nucleotide-binding</keyword>
<keyword evidence="8" id="KW-1185">Reference proteome</keyword>
<dbReference type="GO" id="GO:0016887">
    <property type="term" value="F:ATP hydrolysis activity"/>
    <property type="evidence" value="ECO:0007669"/>
    <property type="project" value="TreeGrafter"/>
</dbReference>
<dbReference type="RefSeq" id="WP_039346799.1">
    <property type="nucleotide sequence ID" value="NZ_AP018358.1"/>
</dbReference>
<evidence type="ECO:0000256" key="1">
    <source>
        <dbReference type="ARBA" id="ARBA00022741"/>
    </source>
</evidence>
<evidence type="ECO:0000313" key="4">
    <source>
        <dbReference type="EMBL" id="MBK1934998.1"/>
    </source>
</evidence>
<proteinExistence type="predicted"/>
<evidence type="ECO:0000313" key="7">
    <source>
        <dbReference type="Proteomes" id="UP000611459"/>
    </source>
</evidence>
<dbReference type="GO" id="GO:0005829">
    <property type="term" value="C:cytosol"/>
    <property type="evidence" value="ECO:0007669"/>
    <property type="project" value="TreeGrafter"/>
</dbReference>
<organism evidence="4 7">
    <name type="scientific">Burkholderia contaminans</name>
    <dbReference type="NCBI Taxonomy" id="488447"/>
    <lineage>
        <taxon>Bacteria</taxon>
        <taxon>Pseudomonadati</taxon>
        <taxon>Pseudomonadota</taxon>
        <taxon>Betaproteobacteria</taxon>
        <taxon>Burkholderiales</taxon>
        <taxon>Burkholderiaceae</taxon>
        <taxon>Burkholderia</taxon>
        <taxon>Burkholderia cepacia complex</taxon>
    </lineage>
</organism>
<accession>A0A1E3FHG8</accession>
<evidence type="ECO:0000259" key="3">
    <source>
        <dbReference type="Pfam" id="PF01656"/>
    </source>
</evidence>
<dbReference type="Gene3D" id="3.40.50.300">
    <property type="entry name" value="P-loop containing nucleotide triphosphate hydrolases"/>
    <property type="match status" value="1"/>
</dbReference>
<reference evidence="4" key="1">
    <citation type="submission" date="2021-01" db="EMBL/GenBank/DDBJ databases">
        <title>Outbreak of Burkholderia contaminns endophthalmitis traced to a clinical ventilation system.</title>
        <authorList>
            <person name="Lipuma J."/>
            <person name="Spilker T."/>
            <person name="Kratholm J."/>
        </authorList>
    </citation>
    <scope>NUCLEOTIDE SEQUENCE</scope>
    <source>
        <strain evidence="4">HI4954</strain>
    </source>
</reference>
<evidence type="ECO:0000256" key="2">
    <source>
        <dbReference type="ARBA" id="ARBA00022840"/>
    </source>
</evidence>
<evidence type="ECO:0000313" key="8">
    <source>
        <dbReference type="Proteomes" id="UP000664048"/>
    </source>
</evidence>
<feature type="domain" description="CobQ/CobB/MinD/ParA nucleotide binding" evidence="3">
    <location>
        <begin position="24"/>
        <end position="136"/>
    </location>
</feature>
<dbReference type="Proteomes" id="UP000664048">
    <property type="component" value="Unassembled WGS sequence"/>
</dbReference>
<dbReference type="PANTHER" id="PTHR43384">
    <property type="entry name" value="SEPTUM SITE-DETERMINING PROTEIN MIND HOMOLOG, CHLOROPLASTIC-RELATED"/>
    <property type="match status" value="1"/>
</dbReference>
<dbReference type="Proteomes" id="UP001220209">
    <property type="component" value="Chromosome 1"/>
</dbReference>
<dbReference type="GeneID" id="93193538"/>
<dbReference type="GO" id="GO:0009898">
    <property type="term" value="C:cytoplasmic side of plasma membrane"/>
    <property type="evidence" value="ECO:0007669"/>
    <property type="project" value="TreeGrafter"/>
</dbReference>
<gene>
    <name evidence="5" type="ORF">J4M89_25125</name>
    <name evidence="4" type="ORF">JIN94_34435</name>
    <name evidence="6" type="ORF">LXE91_05935</name>
</gene>
<dbReference type="EMBL" id="JAENIB010000025">
    <property type="protein sequence ID" value="MBK1934998.1"/>
    <property type="molecule type" value="Genomic_DNA"/>
</dbReference>
<evidence type="ECO:0000313" key="9">
    <source>
        <dbReference type="Proteomes" id="UP001220209"/>
    </source>
</evidence>
<dbReference type="InterPro" id="IPR050625">
    <property type="entry name" value="ParA/MinD_ATPase"/>
</dbReference>
<reference evidence="5 8" key="2">
    <citation type="submission" date="2021-03" db="EMBL/GenBank/DDBJ databases">
        <title>Clinical course, treatment and visual outcome of an outbreak of Burkholderia contaminans endophthalmitis following cataract surgery.</title>
        <authorList>
            <person name="Lind C."/>
            <person name="Olsen K."/>
            <person name="Angelsen N.K."/>
            <person name="Krefting E.A."/>
            <person name="Fossen K."/>
            <person name="Gravningen K."/>
            <person name="Depoorter E."/>
            <person name="Vandamme P."/>
            <person name="Bertelsen G."/>
        </authorList>
    </citation>
    <scope>NUCLEOTIDE SEQUENCE [LARGE SCALE GENOMIC DNA]</scope>
    <source>
        <strain evidence="5 8">51242556</strain>
    </source>
</reference>
<evidence type="ECO:0000313" key="6">
    <source>
        <dbReference type="EMBL" id="WFN18565.1"/>
    </source>
</evidence>
<dbReference type="Proteomes" id="UP000611459">
    <property type="component" value="Unassembled WGS sequence"/>
</dbReference>